<dbReference type="Pfam" id="PF19568">
    <property type="entry name" value="Spore_III_AA"/>
    <property type="match status" value="1"/>
</dbReference>
<dbReference type="Proteomes" id="UP001472866">
    <property type="component" value="Chromosome 02"/>
</dbReference>
<dbReference type="InterPro" id="IPR045735">
    <property type="entry name" value="Spore_III_AA_AAA+_ATPase"/>
</dbReference>
<evidence type="ECO:0000313" key="5">
    <source>
        <dbReference type="EMBL" id="WZN59831.1"/>
    </source>
</evidence>
<keyword evidence="6" id="KW-1185">Reference proteome</keyword>
<keyword evidence="2" id="KW-0067">ATP-binding</keyword>
<dbReference type="Gene3D" id="3.40.50.300">
    <property type="entry name" value="P-loop containing nucleotide triphosphate hydrolases"/>
    <property type="match status" value="1"/>
</dbReference>
<evidence type="ECO:0000256" key="3">
    <source>
        <dbReference type="SAM" id="MobiDB-lite"/>
    </source>
</evidence>
<feature type="domain" description="AAA+ ATPase" evidence="4">
    <location>
        <begin position="202"/>
        <end position="338"/>
    </location>
</feature>
<dbReference type="SMART" id="SM00382">
    <property type="entry name" value="AAA"/>
    <property type="match status" value="1"/>
</dbReference>
<protein>
    <submittedName>
        <fullName evidence="5">AAA domain-containing protein</fullName>
    </submittedName>
</protein>
<accession>A0AAX4P1A8</accession>
<dbReference type="CDD" id="cd00009">
    <property type="entry name" value="AAA"/>
    <property type="match status" value="1"/>
</dbReference>
<feature type="compositionally biased region" description="Polar residues" evidence="3">
    <location>
        <begin position="452"/>
        <end position="462"/>
    </location>
</feature>
<evidence type="ECO:0000256" key="2">
    <source>
        <dbReference type="ARBA" id="ARBA00022840"/>
    </source>
</evidence>
<evidence type="ECO:0000256" key="1">
    <source>
        <dbReference type="ARBA" id="ARBA00022741"/>
    </source>
</evidence>
<gene>
    <name evidence="5" type="ORF">HKI87_02g13590</name>
</gene>
<dbReference type="InterPro" id="IPR003593">
    <property type="entry name" value="AAA+_ATPase"/>
</dbReference>
<dbReference type="GO" id="GO:0005524">
    <property type="term" value="F:ATP binding"/>
    <property type="evidence" value="ECO:0007669"/>
    <property type="project" value="UniProtKB-KW"/>
</dbReference>
<organism evidence="5 6">
    <name type="scientific">Chloropicon roscoffensis</name>
    <dbReference type="NCBI Taxonomy" id="1461544"/>
    <lineage>
        <taxon>Eukaryota</taxon>
        <taxon>Viridiplantae</taxon>
        <taxon>Chlorophyta</taxon>
        <taxon>Chloropicophyceae</taxon>
        <taxon>Chloropicales</taxon>
        <taxon>Chloropicaceae</taxon>
        <taxon>Chloropicon</taxon>
    </lineage>
</organism>
<evidence type="ECO:0000313" key="6">
    <source>
        <dbReference type="Proteomes" id="UP001472866"/>
    </source>
</evidence>
<dbReference type="InterPro" id="IPR027417">
    <property type="entry name" value="P-loop_NTPase"/>
</dbReference>
<reference evidence="5 6" key="1">
    <citation type="submission" date="2024-03" db="EMBL/GenBank/DDBJ databases">
        <title>Complete genome sequence of the green alga Chloropicon roscoffensis RCC1871.</title>
        <authorList>
            <person name="Lemieux C."/>
            <person name="Pombert J.-F."/>
            <person name="Otis C."/>
            <person name="Turmel M."/>
        </authorList>
    </citation>
    <scope>NUCLEOTIDE SEQUENCE [LARGE SCALE GENOMIC DNA]</scope>
    <source>
        <strain evidence="5 6">RCC1871</strain>
    </source>
</reference>
<dbReference type="SUPFAM" id="SSF52540">
    <property type="entry name" value="P-loop containing nucleoside triphosphate hydrolases"/>
    <property type="match status" value="1"/>
</dbReference>
<dbReference type="AlphaFoldDB" id="A0AAX4P1A8"/>
<sequence>MTKLAGMKVAGRTGGAPKALASLARARSASEARRTGCPSRVAWQVPGRGRGKYWRVGAEALCGEDDDHCIPEQDGSVFVRDDLDTILEVLPSDLREPLASHPERANLLEIVMDLGRRPSARFLGADCDEILREEVITSEDLLAAMDKVGAFGGDNRAGIAGTLHRISAIRNRTGGVVGLTCRVGRAVTGHVEMIRDLLEAEKPCSMLLLGRPGVGKTTVVREIARVLADELNKRVVIVDTSNEIGGDGDIPHPAIGNARRMQVPDPSRQHHVMVEAVENHMPQVVIIDEIGTEAEALACRTIAERGVMLVGTAHGQVIENLMKNPTLADLIGGIGTVTLSDEEARSRGTQKSVQERKGPATFPLLIEMRERTEWVTHCVQESVDALLQGAQPFVEMRMRDKDSLIIENRLYDSVKGEPEEDQGKLGGRGSGRRRQKAGSSRSGPSLDWVEDNQVQSAQSGGTRKSKGGDWATEKEALQALSVSIRQNSGRRPQTRQKYNMTNNGRGSRDPPSF</sequence>
<name>A0AAX4P1A8_9CHLO</name>
<dbReference type="PANTHER" id="PTHR20953:SF13">
    <property type="entry name" value="EXPRESSED PROTEIN"/>
    <property type="match status" value="1"/>
</dbReference>
<keyword evidence="1" id="KW-0547">Nucleotide-binding</keyword>
<dbReference type="PANTHER" id="PTHR20953">
    <property type="entry name" value="KINASE-RELATED"/>
    <property type="match status" value="1"/>
</dbReference>
<proteinExistence type="predicted"/>
<feature type="compositionally biased region" description="Polar residues" evidence="3">
    <location>
        <begin position="480"/>
        <end position="505"/>
    </location>
</feature>
<dbReference type="EMBL" id="CP151502">
    <property type="protein sequence ID" value="WZN59831.1"/>
    <property type="molecule type" value="Genomic_DNA"/>
</dbReference>
<evidence type="ECO:0000259" key="4">
    <source>
        <dbReference type="SMART" id="SM00382"/>
    </source>
</evidence>
<feature type="region of interest" description="Disordered" evidence="3">
    <location>
        <begin position="415"/>
        <end position="513"/>
    </location>
</feature>